<evidence type="ECO:0000256" key="2">
    <source>
        <dbReference type="ARBA" id="ARBA00022448"/>
    </source>
</evidence>
<feature type="transmembrane region" description="Helical" evidence="7">
    <location>
        <begin position="375"/>
        <end position="394"/>
    </location>
</feature>
<evidence type="ECO:0000259" key="8">
    <source>
        <dbReference type="PROSITE" id="PS50850"/>
    </source>
</evidence>
<dbReference type="Gene3D" id="1.20.1250.20">
    <property type="entry name" value="MFS general substrate transporter like domains"/>
    <property type="match status" value="1"/>
</dbReference>
<dbReference type="STRING" id="113562.SAMN04489716_9238"/>
<dbReference type="Pfam" id="PF05977">
    <property type="entry name" value="MFS_3"/>
    <property type="match status" value="1"/>
</dbReference>
<feature type="transmembrane region" description="Helical" evidence="7">
    <location>
        <begin position="139"/>
        <end position="161"/>
    </location>
</feature>
<keyword evidence="6 7" id="KW-0472">Membrane</keyword>
<dbReference type="InterPro" id="IPR020846">
    <property type="entry name" value="MFS_dom"/>
</dbReference>
<dbReference type="GO" id="GO:0022857">
    <property type="term" value="F:transmembrane transporter activity"/>
    <property type="evidence" value="ECO:0007669"/>
    <property type="project" value="InterPro"/>
</dbReference>
<evidence type="ECO:0000256" key="3">
    <source>
        <dbReference type="ARBA" id="ARBA00022475"/>
    </source>
</evidence>
<feature type="transmembrane region" description="Helical" evidence="7">
    <location>
        <begin position="73"/>
        <end position="92"/>
    </location>
</feature>
<evidence type="ECO:0000256" key="1">
    <source>
        <dbReference type="ARBA" id="ARBA00004651"/>
    </source>
</evidence>
<organism evidence="9 10">
    <name type="scientific">Actinoplanes derwentensis</name>
    <dbReference type="NCBI Taxonomy" id="113562"/>
    <lineage>
        <taxon>Bacteria</taxon>
        <taxon>Bacillati</taxon>
        <taxon>Actinomycetota</taxon>
        <taxon>Actinomycetes</taxon>
        <taxon>Micromonosporales</taxon>
        <taxon>Micromonosporaceae</taxon>
        <taxon>Actinoplanes</taxon>
    </lineage>
</organism>
<dbReference type="GO" id="GO:0005886">
    <property type="term" value="C:plasma membrane"/>
    <property type="evidence" value="ECO:0007669"/>
    <property type="project" value="UniProtKB-SubCell"/>
</dbReference>
<evidence type="ECO:0000256" key="6">
    <source>
        <dbReference type="ARBA" id="ARBA00023136"/>
    </source>
</evidence>
<dbReference type="PANTHER" id="PTHR43266:SF2">
    <property type="entry name" value="MAJOR FACILITATOR SUPERFAMILY (MFS) PROFILE DOMAIN-CONTAINING PROTEIN"/>
    <property type="match status" value="1"/>
</dbReference>
<keyword evidence="3" id="KW-1003">Cell membrane</keyword>
<gene>
    <name evidence="9" type="ORF">SAMN04489716_9238</name>
</gene>
<keyword evidence="2" id="KW-0813">Transport</keyword>
<dbReference type="OrthoDB" id="4544213at2"/>
<feature type="transmembrane region" description="Helical" evidence="7">
    <location>
        <begin position="347"/>
        <end position="369"/>
    </location>
</feature>
<dbReference type="EMBL" id="LT629758">
    <property type="protein sequence ID" value="SDT80522.1"/>
    <property type="molecule type" value="Genomic_DNA"/>
</dbReference>
<dbReference type="InterPro" id="IPR022324">
    <property type="entry name" value="Bacilysin_exporter_BacE_put"/>
</dbReference>
<protein>
    <submittedName>
        <fullName evidence="9">Predicted arabinose efflux permease, MFS family</fullName>
    </submittedName>
</protein>
<name>A0A1H2DDE5_9ACTN</name>
<feature type="transmembrane region" description="Helical" evidence="7">
    <location>
        <begin position="167"/>
        <end position="186"/>
    </location>
</feature>
<feature type="transmembrane region" description="Helical" evidence="7">
    <location>
        <begin position="226"/>
        <end position="249"/>
    </location>
</feature>
<evidence type="ECO:0000313" key="10">
    <source>
        <dbReference type="Proteomes" id="UP000198688"/>
    </source>
</evidence>
<reference evidence="9 10" key="1">
    <citation type="submission" date="2016-10" db="EMBL/GenBank/DDBJ databases">
        <authorList>
            <person name="de Groot N.N."/>
        </authorList>
    </citation>
    <scope>NUCLEOTIDE SEQUENCE [LARGE SCALE GENOMIC DNA]</scope>
    <source>
        <strain evidence="9 10">DSM 43941</strain>
    </source>
</reference>
<evidence type="ECO:0000256" key="4">
    <source>
        <dbReference type="ARBA" id="ARBA00022692"/>
    </source>
</evidence>
<accession>A0A1H2DDE5</accession>
<dbReference type="InterPro" id="IPR036259">
    <property type="entry name" value="MFS_trans_sf"/>
</dbReference>
<sequence length="410" mass="42741">MIVFRNSRFGLIWTATLLSNTGNWLMIVAVPVYVLTMTGSVLSSGLVFAAETLPAILFAPLAGVLADRLDRRTVMIAADLLRMVAVLALVWADGPDTLWIIYLALFAESAIGQFFLPASRAVLPAIVGRGADLDTANSWLNAALGVVRLAGAPLGGALYAFAGFDTLVIIDAATYLLSALLLLGIGRQPVSRTTGSARTGSAVAVLWRQMREGVAFLAGHHVLRSLLVVSSLFLLANAVLNVLLVPYVLNRLHGGAREVGWLMSALGAGYLMSAWLGNALSRSGRLRLAVAGCLAAITAFFAGLFFVVHLAAALVFIGLVGLAGGSVLMLLQVQVQRQTPDSKMGRVSSAFGAVEMLATVVGAVVGSVVGQYLQFGLAVGFALVTVAVSAVFAASSLPDRVAVTTPEPIP</sequence>
<dbReference type="AlphaFoldDB" id="A0A1H2DDE5"/>
<keyword evidence="4 7" id="KW-0812">Transmembrane</keyword>
<feature type="transmembrane region" description="Helical" evidence="7">
    <location>
        <begin position="261"/>
        <end position="281"/>
    </location>
</feature>
<evidence type="ECO:0000313" key="9">
    <source>
        <dbReference type="EMBL" id="SDT80522.1"/>
    </source>
</evidence>
<feature type="transmembrane region" description="Helical" evidence="7">
    <location>
        <begin position="98"/>
        <end position="118"/>
    </location>
</feature>
<feature type="transmembrane region" description="Helical" evidence="7">
    <location>
        <begin position="314"/>
        <end position="335"/>
    </location>
</feature>
<dbReference type="PANTHER" id="PTHR43266">
    <property type="entry name" value="MACROLIDE-EFFLUX PROTEIN"/>
    <property type="match status" value="1"/>
</dbReference>
<dbReference type="PROSITE" id="PS50850">
    <property type="entry name" value="MFS"/>
    <property type="match status" value="1"/>
</dbReference>
<dbReference type="Proteomes" id="UP000198688">
    <property type="component" value="Chromosome I"/>
</dbReference>
<comment type="subcellular location">
    <subcellularLocation>
        <location evidence="1">Cell membrane</location>
        <topology evidence="1">Multi-pass membrane protein</topology>
    </subcellularLocation>
</comment>
<feature type="transmembrane region" description="Helical" evidence="7">
    <location>
        <begin position="288"/>
        <end position="308"/>
    </location>
</feature>
<keyword evidence="10" id="KW-1185">Reference proteome</keyword>
<dbReference type="CDD" id="cd06173">
    <property type="entry name" value="MFS_MefA_like"/>
    <property type="match status" value="1"/>
</dbReference>
<evidence type="ECO:0000256" key="7">
    <source>
        <dbReference type="SAM" id="Phobius"/>
    </source>
</evidence>
<dbReference type="RefSeq" id="WP_092555753.1">
    <property type="nucleotide sequence ID" value="NZ_BOMJ01000085.1"/>
</dbReference>
<dbReference type="InterPro" id="IPR010290">
    <property type="entry name" value="TM_effector"/>
</dbReference>
<feature type="transmembrane region" description="Helical" evidence="7">
    <location>
        <begin position="12"/>
        <end position="34"/>
    </location>
</feature>
<feature type="transmembrane region" description="Helical" evidence="7">
    <location>
        <begin position="46"/>
        <end position="66"/>
    </location>
</feature>
<dbReference type="SUPFAM" id="SSF103473">
    <property type="entry name" value="MFS general substrate transporter"/>
    <property type="match status" value="1"/>
</dbReference>
<feature type="domain" description="Major facilitator superfamily (MFS) profile" evidence="8">
    <location>
        <begin position="8"/>
        <end position="397"/>
    </location>
</feature>
<keyword evidence="5 7" id="KW-1133">Transmembrane helix</keyword>
<proteinExistence type="predicted"/>
<dbReference type="PRINTS" id="PR01988">
    <property type="entry name" value="EXPORTERBACE"/>
</dbReference>
<evidence type="ECO:0000256" key="5">
    <source>
        <dbReference type="ARBA" id="ARBA00022989"/>
    </source>
</evidence>